<reference evidence="2" key="1">
    <citation type="submission" date="2016-11" db="UniProtKB">
        <authorList>
            <consortium name="WormBaseParasite"/>
        </authorList>
    </citation>
    <scope>IDENTIFICATION</scope>
</reference>
<organism evidence="1 2">
    <name type="scientific">Steinernema glaseri</name>
    <dbReference type="NCBI Taxonomy" id="37863"/>
    <lineage>
        <taxon>Eukaryota</taxon>
        <taxon>Metazoa</taxon>
        <taxon>Ecdysozoa</taxon>
        <taxon>Nematoda</taxon>
        <taxon>Chromadorea</taxon>
        <taxon>Rhabditida</taxon>
        <taxon>Tylenchina</taxon>
        <taxon>Panagrolaimomorpha</taxon>
        <taxon>Strongyloidoidea</taxon>
        <taxon>Steinernematidae</taxon>
        <taxon>Steinernema</taxon>
    </lineage>
</organism>
<evidence type="ECO:0000313" key="2">
    <source>
        <dbReference type="WBParaSite" id="L893_g12685.t1"/>
    </source>
</evidence>
<dbReference type="WBParaSite" id="L893_g12685.t1">
    <property type="protein sequence ID" value="L893_g12685.t1"/>
    <property type="gene ID" value="L893_g12685"/>
</dbReference>
<sequence>MSPGCSLFTLVCHFAVEFRVGVLRDRISLEMKGTDLCRFSCPDFLAWRQTPTIPLIPKANKPDIRELAKAPAPSHLPRFRFCLVYKSAVAIALSEDYDQE</sequence>
<dbReference type="AlphaFoldDB" id="A0A1I7Y5G0"/>
<keyword evidence="1" id="KW-1185">Reference proteome</keyword>
<evidence type="ECO:0000313" key="1">
    <source>
        <dbReference type="Proteomes" id="UP000095287"/>
    </source>
</evidence>
<proteinExistence type="predicted"/>
<accession>A0A1I7Y5G0</accession>
<protein>
    <submittedName>
        <fullName evidence="2">Secreted protein</fullName>
    </submittedName>
</protein>
<dbReference type="Proteomes" id="UP000095287">
    <property type="component" value="Unplaced"/>
</dbReference>
<name>A0A1I7Y5G0_9BILA</name>